<feature type="region of interest" description="Disordered" evidence="1">
    <location>
        <begin position="62"/>
        <end position="101"/>
    </location>
</feature>
<dbReference type="OrthoDB" id="5869995at2759"/>
<protein>
    <submittedName>
        <fullName evidence="3">Uncharacterized protein</fullName>
    </submittedName>
</protein>
<accession>A0A8J2LVI2</accession>
<evidence type="ECO:0000256" key="1">
    <source>
        <dbReference type="SAM" id="MobiDB-lite"/>
    </source>
</evidence>
<dbReference type="AlphaFoldDB" id="A0A8J2LVI2"/>
<gene>
    <name evidence="3" type="ORF">CJOHNSTONI_LOCUS61</name>
</gene>
<proteinExistence type="predicted"/>
<name>A0A8J2LVI2_9BILA</name>
<dbReference type="Proteomes" id="UP000746747">
    <property type="component" value="Unassembled WGS sequence"/>
</dbReference>
<reference evidence="3" key="1">
    <citation type="submission" date="2021-09" db="EMBL/GenBank/DDBJ databases">
        <authorList>
            <consortium name="Pathogen Informatics"/>
        </authorList>
    </citation>
    <scope>NUCLEOTIDE SEQUENCE</scope>
</reference>
<evidence type="ECO:0000256" key="2">
    <source>
        <dbReference type="SAM" id="Phobius"/>
    </source>
</evidence>
<feature type="transmembrane region" description="Helical" evidence="2">
    <location>
        <begin position="209"/>
        <end position="235"/>
    </location>
</feature>
<organism evidence="3 4">
    <name type="scientific">Cercopithifilaria johnstoni</name>
    <dbReference type="NCBI Taxonomy" id="2874296"/>
    <lineage>
        <taxon>Eukaryota</taxon>
        <taxon>Metazoa</taxon>
        <taxon>Ecdysozoa</taxon>
        <taxon>Nematoda</taxon>
        <taxon>Chromadorea</taxon>
        <taxon>Rhabditida</taxon>
        <taxon>Spirurina</taxon>
        <taxon>Spiruromorpha</taxon>
        <taxon>Filarioidea</taxon>
        <taxon>Onchocercidae</taxon>
        <taxon>Cercopithifilaria</taxon>
    </lineage>
</organism>
<keyword evidence="4" id="KW-1185">Reference proteome</keyword>
<feature type="region of interest" description="Disordered" evidence="1">
    <location>
        <begin position="1"/>
        <end position="22"/>
    </location>
</feature>
<keyword evidence="2" id="KW-0472">Membrane</keyword>
<evidence type="ECO:0000313" key="3">
    <source>
        <dbReference type="EMBL" id="CAG9529488.1"/>
    </source>
</evidence>
<comment type="caution">
    <text evidence="3">The sequence shown here is derived from an EMBL/GenBank/DDBJ whole genome shotgun (WGS) entry which is preliminary data.</text>
</comment>
<feature type="compositionally biased region" description="Acidic residues" evidence="1">
    <location>
        <begin position="82"/>
        <end position="92"/>
    </location>
</feature>
<keyword evidence="2" id="KW-1133">Transmembrane helix</keyword>
<sequence length="344" mass="39171">MTKQSNDVISQNDAILPSSTKGNKLRFSKISHGSSRLSHLLSKISRKDKKSDNYYIFAEPPFTSTPDMSGEEDGVEVSYVETESENNDDSEDVTPAAESAYTKSTPNRVICIDSTTTTVALSDYSSSSASGKTNIEEQMIRTGVTACLPSDQQVVRSDQQTVQLDQKVVQSDQQVVQSDQQVIQSVAETKGTTAVVNANFRSCLEKIRYIVTVTIYLFLAIFVLFWCLIIVKVLYDDFYNTQLKPSMVCGAVEVIDEWLSLDFSQMIQCKNNSNNFFEQLHHEAEMFISFLIAQFRFIPTIWSSLHWRTFIRLCEEWLQETVQNAKKILNEYYEIIRKNVAEKR</sequence>
<keyword evidence="2" id="KW-0812">Transmembrane</keyword>
<evidence type="ECO:0000313" key="4">
    <source>
        <dbReference type="Proteomes" id="UP000746747"/>
    </source>
</evidence>
<dbReference type="EMBL" id="CAKAEH010000012">
    <property type="protein sequence ID" value="CAG9529488.1"/>
    <property type="molecule type" value="Genomic_DNA"/>
</dbReference>